<gene>
    <name evidence="1" type="ORF">ACFQGB_16205</name>
</gene>
<name>A0ABD5VMJ2_9EURY</name>
<protein>
    <submittedName>
        <fullName evidence="1">Universal stress protein</fullName>
    </submittedName>
</protein>
<evidence type="ECO:0000313" key="1">
    <source>
        <dbReference type="EMBL" id="MFC6954407.1"/>
    </source>
</evidence>
<dbReference type="Proteomes" id="UP001596395">
    <property type="component" value="Unassembled WGS sequence"/>
</dbReference>
<dbReference type="Gene3D" id="3.40.50.620">
    <property type="entry name" value="HUPs"/>
    <property type="match status" value="1"/>
</dbReference>
<proteinExistence type="predicted"/>
<organism evidence="1 2">
    <name type="scientific">Halorubellus litoreus</name>
    <dbReference type="NCBI Taxonomy" id="755308"/>
    <lineage>
        <taxon>Archaea</taxon>
        <taxon>Methanobacteriati</taxon>
        <taxon>Methanobacteriota</taxon>
        <taxon>Stenosarchaea group</taxon>
        <taxon>Halobacteria</taxon>
        <taxon>Halobacteriales</taxon>
        <taxon>Halorubellaceae</taxon>
        <taxon>Halorubellus</taxon>
    </lineage>
</organism>
<comment type="caution">
    <text evidence="1">The sequence shown here is derived from an EMBL/GenBank/DDBJ whole genome shotgun (WGS) entry which is preliminary data.</text>
</comment>
<sequence length="141" mass="15007">MPESLTGRVVVPVANEDDARETATALEPYDIGDVTVVHVVEKGAGVPDKTPVEQSESVAEDAFSAFRSVHPAARTRTAYGRDVVQRIVDVADDVDATAIAFLPRGGNRIVQFLAGDRSLRLVTEADHPVVSLARPDASDDA</sequence>
<dbReference type="InterPro" id="IPR014729">
    <property type="entry name" value="Rossmann-like_a/b/a_fold"/>
</dbReference>
<accession>A0ABD5VMJ2</accession>
<evidence type="ECO:0000313" key="2">
    <source>
        <dbReference type="Proteomes" id="UP001596395"/>
    </source>
</evidence>
<dbReference type="AlphaFoldDB" id="A0ABD5VMJ2"/>
<keyword evidence="2" id="KW-1185">Reference proteome</keyword>
<dbReference type="RefSeq" id="WP_336351356.1">
    <property type="nucleotide sequence ID" value="NZ_JAZAQL010000003.1"/>
</dbReference>
<dbReference type="SUPFAM" id="SSF52402">
    <property type="entry name" value="Adenine nucleotide alpha hydrolases-like"/>
    <property type="match status" value="1"/>
</dbReference>
<reference evidence="1 2" key="1">
    <citation type="journal article" date="2019" name="Int. J. Syst. Evol. Microbiol.">
        <title>The Global Catalogue of Microorganisms (GCM) 10K type strain sequencing project: providing services to taxonomists for standard genome sequencing and annotation.</title>
        <authorList>
            <consortium name="The Broad Institute Genomics Platform"/>
            <consortium name="The Broad Institute Genome Sequencing Center for Infectious Disease"/>
            <person name="Wu L."/>
            <person name="Ma J."/>
        </authorList>
    </citation>
    <scope>NUCLEOTIDE SEQUENCE [LARGE SCALE GENOMIC DNA]</scope>
    <source>
        <strain evidence="1 2">GX26</strain>
    </source>
</reference>
<dbReference type="EMBL" id="JBHSXN010000003">
    <property type="protein sequence ID" value="MFC6954407.1"/>
    <property type="molecule type" value="Genomic_DNA"/>
</dbReference>